<keyword evidence="1" id="KW-0067">ATP-binding</keyword>
<accession>A0A3C1KD26</accession>
<keyword evidence="1" id="KW-0547">Nucleotide-binding</keyword>
<feature type="non-terminal residue" evidence="1">
    <location>
        <position position="44"/>
    </location>
</feature>
<dbReference type="SUPFAM" id="SSF52540">
    <property type="entry name" value="P-loop containing nucleoside triphosphate hydrolases"/>
    <property type="match status" value="1"/>
</dbReference>
<dbReference type="Proteomes" id="UP000257479">
    <property type="component" value="Unassembled WGS sequence"/>
</dbReference>
<sequence length="44" mass="4707">MTAAVARTRGLVKRYGKLAAIDGVDVEFAENRIYGLLGRNGVGK</sequence>
<evidence type="ECO:0000313" key="2">
    <source>
        <dbReference type="Proteomes" id="UP000257479"/>
    </source>
</evidence>
<dbReference type="Gene3D" id="3.40.50.300">
    <property type="entry name" value="P-loop containing nucleotide triphosphate hydrolases"/>
    <property type="match status" value="1"/>
</dbReference>
<dbReference type="EMBL" id="DMNG01000142">
    <property type="protein sequence ID" value="HAN24565.1"/>
    <property type="molecule type" value="Genomic_DNA"/>
</dbReference>
<evidence type="ECO:0000313" key="1">
    <source>
        <dbReference type="EMBL" id="HAN24565.1"/>
    </source>
</evidence>
<proteinExistence type="predicted"/>
<protein>
    <submittedName>
        <fullName evidence="1">Multidrug ABC transporter ATP-binding protein</fullName>
    </submittedName>
</protein>
<dbReference type="InterPro" id="IPR027417">
    <property type="entry name" value="P-loop_NTPase"/>
</dbReference>
<reference evidence="1 2" key="1">
    <citation type="journal article" date="2018" name="Nat. Biotechnol.">
        <title>A standardized bacterial taxonomy based on genome phylogeny substantially revises the tree of life.</title>
        <authorList>
            <person name="Parks D.H."/>
            <person name="Chuvochina M."/>
            <person name="Waite D.W."/>
            <person name="Rinke C."/>
            <person name="Skarshewski A."/>
            <person name="Chaumeil P.A."/>
            <person name="Hugenholtz P."/>
        </authorList>
    </citation>
    <scope>NUCLEOTIDE SEQUENCE [LARGE SCALE GENOMIC DNA]</scope>
    <source>
        <strain evidence="1">UBA9152</strain>
    </source>
</reference>
<organism evidence="1 2">
    <name type="scientific">Microbacterium ginsengisoli</name>
    <dbReference type="NCBI Taxonomy" id="400772"/>
    <lineage>
        <taxon>Bacteria</taxon>
        <taxon>Bacillati</taxon>
        <taxon>Actinomycetota</taxon>
        <taxon>Actinomycetes</taxon>
        <taxon>Micrococcales</taxon>
        <taxon>Microbacteriaceae</taxon>
        <taxon>Microbacterium</taxon>
    </lineage>
</organism>
<dbReference type="GO" id="GO:0005524">
    <property type="term" value="F:ATP binding"/>
    <property type="evidence" value="ECO:0007669"/>
    <property type="project" value="UniProtKB-KW"/>
</dbReference>
<dbReference type="AlphaFoldDB" id="A0A3C1KD26"/>
<name>A0A3C1KD26_9MICO</name>
<gene>
    <name evidence="1" type="ORF">DCP95_08340</name>
</gene>
<comment type="caution">
    <text evidence="1">The sequence shown here is derived from an EMBL/GenBank/DDBJ whole genome shotgun (WGS) entry which is preliminary data.</text>
</comment>